<dbReference type="Proteomes" id="UP000190648">
    <property type="component" value="Unassembled WGS sequence"/>
</dbReference>
<name>A0A1V4J364_PATFA</name>
<evidence type="ECO:0000313" key="1">
    <source>
        <dbReference type="EMBL" id="OPJ66590.1"/>
    </source>
</evidence>
<protein>
    <submittedName>
        <fullName evidence="1">Uncharacterized protein</fullName>
    </submittedName>
</protein>
<sequence length="143" mass="15733">MSYACMEKAKTERDGDVSQSPVLQSHSHEWGWLSFGQECCDQSLNEPQGPQTPGTGGATYDLAGKNGDQCSIPAVGCAFNDPLKRKLLADSLRIIPLVAYLNQELHPGVGLCWLQFYWDPSIERDLTAIGIMIYSVPKERGTD</sequence>
<organism evidence="1 2">
    <name type="scientific">Patagioenas fasciata monilis</name>
    <dbReference type="NCBI Taxonomy" id="372326"/>
    <lineage>
        <taxon>Eukaryota</taxon>
        <taxon>Metazoa</taxon>
        <taxon>Chordata</taxon>
        <taxon>Craniata</taxon>
        <taxon>Vertebrata</taxon>
        <taxon>Euteleostomi</taxon>
        <taxon>Archelosauria</taxon>
        <taxon>Archosauria</taxon>
        <taxon>Dinosauria</taxon>
        <taxon>Saurischia</taxon>
        <taxon>Theropoda</taxon>
        <taxon>Coelurosauria</taxon>
        <taxon>Aves</taxon>
        <taxon>Neognathae</taxon>
        <taxon>Neoaves</taxon>
        <taxon>Columbimorphae</taxon>
        <taxon>Columbiformes</taxon>
        <taxon>Columbidae</taxon>
        <taxon>Patagioenas</taxon>
    </lineage>
</organism>
<reference evidence="1 2" key="1">
    <citation type="submission" date="2016-02" db="EMBL/GenBank/DDBJ databases">
        <title>Band-tailed pigeon sequencing and assembly.</title>
        <authorList>
            <person name="Soares A.E."/>
            <person name="Novak B.J."/>
            <person name="Rice E.S."/>
            <person name="O'Connell B."/>
            <person name="Chang D."/>
            <person name="Weber S."/>
            <person name="Shapiro B."/>
        </authorList>
    </citation>
    <scope>NUCLEOTIDE SEQUENCE [LARGE SCALE GENOMIC DNA]</scope>
    <source>
        <strain evidence="1">BTP2013</strain>
        <tissue evidence="1">Blood</tissue>
    </source>
</reference>
<accession>A0A1V4J364</accession>
<comment type="caution">
    <text evidence="1">The sequence shown here is derived from an EMBL/GenBank/DDBJ whole genome shotgun (WGS) entry which is preliminary data.</text>
</comment>
<dbReference type="AlphaFoldDB" id="A0A1V4J364"/>
<keyword evidence="2" id="KW-1185">Reference proteome</keyword>
<dbReference type="EMBL" id="LSYS01009367">
    <property type="protein sequence ID" value="OPJ66590.1"/>
    <property type="molecule type" value="Genomic_DNA"/>
</dbReference>
<evidence type="ECO:0000313" key="2">
    <source>
        <dbReference type="Proteomes" id="UP000190648"/>
    </source>
</evidence>
<proteinExistence type="predicted"/>
<gene>
    <name evidence="1" type="ORF">AV530_016619</name>
</gene>